<feature type="region of interest" description="Disordered" evidence="1">
    <location>
        <begin position="38"/>
        <end position="72"/>
    </location>
</feature>
<evidence type="ECO:0000313" key="2">
    <source>
        <dbReference type="EMBL" id="CAL1380218.1"/>
    </source>
</evidence>
<proteinExistence type="predicted"/>
<protein>
    <submittedName>
        <fullName evidence="2">Uncharacterized protein</fullName>
    </submittedName>
</protein>
<evidence type="ECO:0000313" key="3">
    <source>
        <dbReference type="Proteomes" id="UP001497516"/>
    </source>
</evidence>
<sequence length="72" mass="7887">MPIKQTDINLLSNRNQRPVTYFQLGASNKVMPMLNAHNNSTGDSMIPKDITIKDTGTSRKGLGTKNNGTPSR</sequence>
<gene>
    <name evidence="2" type="ORF">LTRI10_LOCUS21676</name>
</gene>
<evidence type="ECO:0000256" key="1">
    <source>
        <dbReference type="SAM" id="MobiDB-lite"/>
    </source>
</evidence>
<keyword evidence="3" id="KW-1185">Reference proteome</keyword>
<accession>A0AAV2E391</accession>
<organism evidence="2 3">
    <name type="scientific">Linum trigynum</name>
    <dbReference type="NCBI Taxonomy" id="586398"/>
    <lineage>
        <taxon>Eukaryota</taxon>
        <taxon>Viridiplantae</taxon>
        <taxon>Streptophyta</taxon>
        <taxon>Embryophyta</taxon>
        <taxon>Tracheophyta</taxon>
        <taxon>Spermatophyta</taxon>
        <taxon>Magnoliopsida</taxon>
        <taxon>eudicotyledons</taxon>
        <taxon>Gunneridae</taxon>
        <taxon>Pentapetalae</taxon>
        <taxon>rosids</taxon>
        <taxon>fabids</taxon>
        <taxon>Malpighiales</taxon>
        <taxon>Linaceae</taxon>
        <taxon>Linum</taxon>
    </lineage>
</organism>
<dbReference type="EMBL" id="OZ034817">
    <property type="protein sequence ID" value="CAL1380218.1"/>
    <property type="molecule type" value="Genomic_DNA"/>
</dbReference>
<name>A0AAV2E391_9ROSI</name>
<dbReference type="AlphaFoldDB" id="A0AAV2E391"/>
<dbReference type="Proteomes" id="UP001497516">
    <property type="component" value="Chromosome 4"/>
</dbReference>
<reference evidence="2 3" key="1">
    <citation type="submission" date="2024-04" db="EMBL/GenBank/DDBJ databases">
        <authorList>
            <person name="Fracassetti M."/>
        </authorList>
    </citation>
    <scope>NUCLEOTIDE SEQUENCE [LARGE SCALE GENOMIC DNA]</scope>
</reference>